<evidence type="ECO:0008006" key="14">
    <source>
        <dbReference type="Google" id="ProtNLM"/>
    </source>
</evidence>
<dbReference type="EMBL" id="AUYB01000103">
    <property type="protein sequence ID" value="KZN37790.1"/>
    <property type="molecule type" value="Genomic_DNA"/>
</dbReference>
<evidence type="ECO:0000259" key="11">
    <source>
        <dbReference type="PROSITE" id="PS51755"/>
    </source>
</evidence>
<dbReference type="InterPro" id="IPR036388">
    <property type="entry name" value="WH-like_DNA-bd_sf"/>
</dbReference>
<dbReference type="GO" id="GO:0032993">
    <property type="term" value="C:protein-DNA complex"/>
    <property type="evidence" value="ECO:0007669"/>
    <property type="project" value="TreeGrafter"/>
</dbReference>
<keyword evidence="5" id="KW-0805">Transcription regulation</keyword>
<dbReference type="InterPro" id="IPR001789">
    <property type="entry name" value="Sig_transdc_resp-reg_receiver"/>
</dbReference>
<keyword evidence="6 9" id="KW-0238">DNA-binding</keyword>
<evidence type="ECO:0000256" key="9">
    <source>
        <dbReference type="PROSITE-ProRule" id="PRU01091"/>
    </source>
</evidence>
<comment type="caution">
    <text evidence="12">The sequence shown here is derived from an EMBL/GenBank/DDBJ whole genome shotgun (WGS) entry which is preliminary data.</text>
</comment>
<evidence type="ECO:0000256" key="6">
    <source>
        <dbReference type="ARBA" id="ARBA00023125"/>
    </source>
</evidence>
<dbReference type="PATRIC" id="fig|1365250.3.peg.2810"/>
<dbReference type="Proteomes" id="UP000076643">
    <property type="component" value="Unassembled WGS sequence"/>
</dbReference>
<keyword evidence="3 8" id="KW-0597">Phosphoprotein</keyword>
<accession>A0A161ZXV1</accession>
<evidence type="ECO:0000256" key="4">
    <source>
        <dbReference type="ARBA" id="ARBA00023012"/>
    </source>
</evidence>
<sequence length="244" mass="27345">MRGLVVHTVLIAESKINSLAAPSAALQGQGFDVQTMVLENLDHVNHRSNQGIVSSIVIDQAIATSARFDTINTLKSHFQVPVLVSVDDNNDDIQSLLLELGADDVIATNAKPRLWRARLDAVNRKVQYANQDKSKSTSSELTFGNLTIKGDERTVLLDNKLVSLTTHEFDLIWLLASRAPKVVSREEIYQKIIGQHYQTNSRTIDVRISCLRKKLGDNANSPQKIKTVWRQGYLFVKEAWEKNL</sequence>
<dbReference type="GO" id="GO:0000976">
    <property type="term" value="F:transcription cis-regulatory region binding"/>
    <property type="evidence" value="ECO:0007669"/>
    <property type="project" value="TreeGrafter"/>
</dbReference>
<evidence type="ECO:0000313" key="13">
    <source>
        <dbReference type="Proteomes" id="UP000076643"/>
    </source>
</evidence>
<proteinExistence type="predicted"/>
<evidence type="ECO:0000256" key="8">
    <source>
        <dbReference type="PROSITE-ProRule" id="PRU00169"/>
    </source>
</evidence>
<dbReference type="RefSeq" id="WP_227008439.1">
    <property type="nucleotide sequence ID" value="NZ_AQHB01000028.1"/>
</dbReference>
<feature type="DNA-binding region" description="OmpR/PhoB-type" evidence="9">
    <location>
        <begin position="138"/>
        <end position="237"/>
    </location>
</feature>
<dbReference type="SUPFAM" id="SSF52172">
    <property type="entry name" value="CheY-like"/>
    <property type="match status" value="1"/>
</dbReference>
<dbReference type="InterPro" id="IPR011006">
    <property type="entry name" value="CheY-like_superfamily"/>
</dbReference>
<dbReference type="InterPro" id="IPR001867">
    <property type="entry name" value="OmpR/PhoB-type_DNA-bd"/>
</dbReference>
<dbReference type="PROSITE" id="PS50110">
    <property type="entry name" value="RESPONSE_REGULATORY"/>
    <property type="match status" value="1"/>
</dbReference>
<name>A0A161ZXV1_9GAMM</name>
<dbReference type="PANTHER" id="PTHR48111">
    <property type="entry name" value="REGULATOR OF RPOS"/>
    <property type="match status" value="1"/>
</dbReference>
<evidence type="ECO:0000256" key="2">
    <source>
        <dbReference type="ARBA" id="ARBA00022490"/>
    </source>
</evidence>
<dbReference type="GO" id="GO:0006355">
    <property type="term" value="P:regulation of DNA-templated transcription"/>
    <property type="evidence" value="ECO:0007669"/>
    <property type="project" value="InterPro"/>
</dbReference>
<feature type="domain" description="Response regulatory" evidence="10">
    <location>
        <begin position="8"/>
        <end position="123"/>
    </location>
</feature>
<dbReference type="FunFam" id="1.10.10.10:FF:000099">
    <property type="entry name" value="Two-component system response regulator TorR"/>
    <property type="match status" value="1"/>
</dbReference>
<keyword evidence="7" id="KW-0804">Transcription</keyword>
<evidence type="ECO:0000256" key="5">
    <source>
        <dbReference type="ARBA" id="ARBA00023015"/>
    </source>
</evidence>
<gene>
    <name evidence="12" type="ORF">N475_02940</name>
</gene>
<organism evidence="12 13">
    <name type="scientific">Pseudoalteromonas luteoviolacea DSM 6061</name>
    <dbReference type="NCBI Taxonomy" id="1365250"/>
    <lineage>
        <taxon>Bacteria</taxon>
        <taxon>Pseudomonadati</taxon>
        <taxon>Pseudomonadota</taxon>
        <taxon>Gammaproteobacteria</taxon>
        <taxon>Alteromonadales</taxon>
        <taxon>Pseudoalteromonadaceae</taxon>
        <taxon>Pseudoalteromonas</taxon>
    </lineage>
</organism>
<dbReference type="PROSITE" id="PS51755">
    <property type="entry name" value="OMPR_PHOB"/>
    <property type="match status" value="1"/>
</dbReference>
<feature type="domain" description="OmpR/PhoB-type" evidence="11">
    <location>
        <begin position="138"/>
        <end position="237"/>
    </location>
</feature>
<dbReference type="GO" id="GO:0005829">
    <property type="term" value="C:cytosol"/>
    <property type="evidence" value="ECO:0007669"/>
    <property type="project" value="TreeGrafter"/>
</dbReference>
<protein>
    <recommendedName>
        <fullName evidence="14">OmpR/PhoB-type domain-containing protein</fullName>
    </recommendedName>
</protein>
<comment type="subcellular location">
    <subcellularLocation>
        <location evidence="1">Cytoplasm</location>
    </subcellularLocation>
</comment>
<reference evidence="12 13" key="1">
    <citation type="submission" date="2013-07" db="EMBL/GenBank/DDBJ databases">
        <title>Comparative Genomic and Metabolomic Analysis of Twelve Strains of Pseudoalteromonas luteoviolacea.</title>
        <authorList>
            <person name="Vynne N.G."/>
            <person name="Mansson M."/>
            <person name="Gram L."/>
        </authorList>
    </citation>
    <scope>NUCLEOTIDE SEQUENCE [LARGE SCALE GENOMIC DNA]</scope>
    <source>
        <strain evidence="12 13">DSM 6061</strain>
    </source>
</reference>
<evidence type="ECO:0000256" key="1">
    <source>
        <dbReference type="ARBA" id="ARBA00004496"/>
    </source>
</evidence>
<feature type="modified residue" description="4-aspartylphosphate" evidence="8">
    <location>
        <position position="59"/>
    </location>
</feature>
<evidence type="ECO:0000256" key="7">
    <source>
        <dbReference type="ARBA" id="ARBA00023163"/>
    </source>
</evidence>
<keyword evidence="2" id="KW-0963">Cytoplasm</keyword>
<dbReference type="SUPFAM" id="SSF46894">
    <property type="entry name" value="C-terminal effector domain of the bipartite response regulators"/>
    <property type="match status" value="1"/>
</dbReference>
<dbReference type="InterPro" id="IPR016032">
    <property type="entry name" value="Sig_transdc_resp-reg_C-effctor"/>
</dbReference>
<dbReference type="InterPro" id="IPR039420">
    <property type="entry name" value="WalR-like"/>
</dbReference>
<keyword evidence="13" id="KW-1185">Reference proteome</keyword>
<dbReference type="STRING" id="43657.S4054249_15550"/>
<dbReference type="Pfam" id="PF00486">
    <property type="entry name" value="Trans_reg_C"/>
    <property type="match status" value="1"/>
</dbReference>
<evidence type="ECO:0000256" key="3">
    <source>
        <dbReference type="ARBA" id="ARBA00022553"/>
    </source>
</evidence>
<dbReference type="SMART" id="SM00862">
    <property type="entry name" value="Trans_reg_C"/>
    <property type="match status" value="1"/>
</dbReference>
<dbReference type="GO" id="GO:0000156">
    <property type="term" value="F:phosphorelay response regulator activity"/>
    <property type="evidence" value="ECO:0007669"/>
    <property type="project" value="TreeGrafter"/>
</dbReference>
<dbReference type="AlphaFoldDB" id="A0A161ZXV1"/>
<evidence type="ECO:0000313" key="12">
    <source>
        <dbReference type="EMBL" id="KZN37790.1"/>
    </source>
</evidence>
<dbReference type="CDD" id="cd00383">
    <property type="entry name" value="trans_reg_C"/>
    <property type="match status" value="1"/>
</dbReference>
<evidence type="ECO:0000259" key="10">
    <source>
        <dbReference type="PROSITE" id="PS50110"/>
    </source>
</evidence>
<keyword evidence="4" id="KW-0902">Two-component regulatory system</keyword>
<dbReference type="PANTHER" id="PTHR48111:SF47">
    <property type="entry name" value="TRANSCRIPTIONAL REGULATORY PROTEIN RSTA"/>
    <property type="match status" value="1"/>
</dbReference>
<dbReference type="Gene3D" id="1.10.10.10">
    <property type="entry name" value="Winged helix-like DNA-binding domain superfamily/Winged helix DNA-binding domain"/>
    <property type="match status" value="1"/>
</dbReference>